<dbReference type="Proteomes" id="UP000515563">
    <property type="component" value="Chromosome"/>
</dbReference>
<dbReference type="InterPro" id="IPR000182">
    <property type="entry name" value="GNAT_dom"/>
</dbReference>
<name>A0A7G6X1H8_9ACTN</name>
<evidence type="ECO:0000313" key="3">
    <source>
        <dbReference type="Proteomes" id="UP000515563"/>
    </source>
</evidence>
<keyword evidence="3" id="KW-1185">Reference proteome</keyword>
<reference evidence="2 3" key="2">
    <citation type="journal article" date="2020" name="Microbiol. Resour. Announc.">
        <title>Antarctic desert soil bacteria exhibit high novel natural product potential, evaluated through long-read genome sequencing and comparative genomics.</title>
        <authorList>
            <person name="Benaud N."/>
            <person name="Edwards R.J."/>
            <person name="Amos T.G."/>
            <person name="D'Agostino P.M."/>
            <person name="Gutierrez-Chavez C."/>
            <person name="Montgomery K."/>
            <person name="Nicetic I."/>
            <person name="Ferrari B.C."/>
        </authorList>
    </citation>
    <scope>NUCLEOTIDE SEQUENCE [LARGE SCALE GENOMIC DNA]</scope>
    <source>
        <strain evidence="2 3">SPB151</strain>
    </source>
</reference>
<evidence type="ECO:0000259" key="1">
    <source>
        <dbReference type="PROSITE" id="PS51186"/>
    </source>
</evidence>
<organism evidence="2 3">
    <name type="scientific">Kribbella qitaiheensis</name>
    <dbReference type="NCBI Taxonomy" id="1544730"/>
    <lineage>
        <taxon>Bacteria</taxon>
        <taxon>Bacillati</taxon>
        <taxon>Actinomycetota</taxon>
        <taxon>Actinomycetes</taxon>
        <taxon>Propionibacteriales</taxon>
        <taxon>Kribbellaceae</taxon>
        <taxon>Kribbella</taxon>
    </lineage>
</organism>
<evidence type="ECO:0000313" key="2">
    <source>
        <dbReference type="EMBL" id="QNE20093.1"/>
    </source>
</evidence>
<dbReference type="AlphaFoldDB" id="A0A7G6X1H8"/>
<dbReference type="CDD" id="cd04301">
    <property type="entry name" value="NAT_SF"/>
    <property type="match status" value="1"/>
</dbReference>
<dbReference type="InterPro" id="IPR016181">
    <property type="entry name" value="Acyl_CoA_acyltransferase"/>
</dbReference>
<gene>
    <name evidence="2" type="ORF">F1D05_21975</name>
</gene>
<dbReference type="PANTHER" id="PTHR43792:SF1">
    <property type="entry name" value="N-ACETYLTRANSFERASE DOMAIN-CONTAINING PROTEIN"/>
    <property type="match status" value="1"/>
</dbReference>
<dbReference type="GO" id="GO:0016747">
    <property type="term" value="F:acyltransferase activity, transferring groups other than amino-acyl groups"/>
    <property type="evidence" value="ECO:0007669"/>
    <property type="project" value="InterPro"/>
</dbReference>
<dbReference type="RefSeq" id="WP_185442061.1">
    <property type="nucleotide sequence ID" value="NZ_CP043661.1"/>
</dbReference>
<dbReference type="InterPro" id="IPR051531">
    <property type="entry name" value="N-acetyltransferase"/>
</dbReference>
<proteinExistence type="predicted"/>
<dbReference type="PANTHER" id="PTHR43792">
    <property type="entry name" value="GNAT FAMILY, PUTATIVE (AFU_ORTHOLOGUE AFUA_3G00765)-RELATED-RELATED"/>
    <property type="match status" value="1"/>
</dbReference>
<reference evidence="3" key="1">
    <citation type="submission" date="2019-09" db="EMBL/GenBank/DDBJ databases">
        <title>Antimicrobial potential of Antarctic Bacteria.</title>
        <authorList>
            <person name="Benaud N."/>
            <person name="Edwards R.J."/>
            <person name="Ferrari B.C."/>
        </authorList>
    </citation>
    <scope>NUCLEOTIDE SEQUENCE [LARGE SCALE GENOMIC DNA]</scope>
    <source>
        <strain evidence="3">SPB151</strain>
    </source>
</reference>
<dbReference type="KEGG" id="kqi:F1D05_21975"/>
<dbReference type="SUPFAM" id="SSF55729">
    <property type="entry name" value="Acyl-CoA N-acyltransferases (Nat)"/>
    <property type="match status" value="1"/>
</dbReference>
<dbReference type="Pfam" id="PF13302">
    <property type="entry name" value="Acetyltransf_3"/>
    <property type="match status" value="1"/>
</dbReference>
<keyword evidence="2" id="KW-0808">Transferase</keyword>
<sequence>MADLGSVAWPPAPIRTERLVLREPEVRDRTAVIELFTSVEVGIYIGGPRSRDVLEAGVSEVPRRRPGLFVVDLDGAMIGTVTLDRHDPERPEAELGYLFLPKAWGYGYAAEACAATLDWFAGALPNESVVLRTQTANAPSMRLAAKLGFTEVERYEDYGTEQWLGRWSSPAELAGR</sequence>
<accession>A0A7G6X1H8</accession>
<dbReference type="PROSITE" id="PS51186">
    <property type="entry name" value="GNAT"/>
    <property type="match status" value="1"/>
</dbReference>
<dbReference type="EMBL" id="CP043661">
    <property type="protein sequence ID" value="QNE20093.1"/>
    <property type="molecule type" value="Genomic_DNA"/>
</dbReference>
<dbReference type="Gene3D" id="3.40.630.30">
    <property type="match status" value="1"/>
</dbReference>
<feature type="domain" description="N-acetyltransferase" evidence="1">
    <location>
        <begin position="19"/>
        <end position="172"/>
    </location>
</feature>
<protein>
    <submittedName>
        <fullName evidence="2">GNAT family N-acetyltransferase</fullName>
    </submittedName>
</protein>